<dbReference type="PANTHER" id="PTHR38764:SF1">
    <property type="entry name" value="ACYL CARRIER PROTEIN PHOSPHODIESTERASE"/>
    <property type="match status" value="1"/>
</dbReference>
<dbReference type="GO" id="GO:0008770">
    <property type="term" value="F:[acyl-carrier-protein] phosphodiesterase activity"/>
    <property type="evidence" value="ECO:0007669"/>
    <property type="project" value="InterPro"/>
</dbReference>
<dbReference type="Proteomes" id="UP000553034">
    <property type="component" value="Unassembled WGS sequence"/>
</dbReference>
<evidence type="ECO:0000256" key="2">
    <source>
        <dbReference type="ARBA" id="ARBA00022801"/>
    </source>
</evidence>
<proteinExistence type="predicted"/>
<sequence>MNYLAHIYLSGTNTNIQIGNFIADGIKGKSYLAYPPEIQTGIILHRKIDSFTDTHKLVYQSAHRFFDEFRHYNMVIIDVVFDHFLAKNWEIYHDKSLGVYAADFYQLLKTNFEILPDRIKNLYPIMVKENWLTCYASLEGLHYILSQMSKRIKREISLQNAVKTLEENYTLFEDEFKLFFDELKTYTQTELLKL</sequence>
<keyword evidence="1" id="KW-0444">Lipid biosynthesis</keyword>
<dbReference type="GO" id="GO:0006633">
    <property type="term" value="P:fatty acid biosynthetic process"/>
    <property type="evidence" value="ECO:0007669"/>
    <property type="project" value="InterPro"/>
</dbReference>
<dbReference type="PANTHER" id="PTHR38764">
    <property type="entry name" value="ACYL CARRIER PROTEIN PHOSPHODIESTERASE"/>
    <property type="match status" value="1"/>
</dbReference>
<gene>
    <name evidence="4" type="ORF">GGR32_000091</name>
</gene>
<dbReference type="Pfam" id="PF04336">
    <property type="entry name" value="ACP_PD"/>
    <property type="match status" value="1"/>
</dbReference>
<keyword evidence="3" id="KW-0443">Lipid metabolism</keyword>
<protein>
    <submittedName>
        <fullName evidence="4">Acyl carrier protein phosphodiesterase</fullName>
    </submittedName>
</protein>
<keyword evidence="5" id="KW-1185">Reference proteome</keyword>
<name>A0A840EHB8_9FLAO</name>
<keyword evidence="2" id="KW-0378">Hydrolase</keyword>
<dbReference type="EMBL" id="JACIFO010000001">
    <property type="protein sequence ID" value="MBB4117819.1"/>
    <property type="molecule type" value="Genomic_DNA"/>
</dbReference>
<comment type="caution">
    <text evidence="4">The sequence shown here is derived from an EMBL/GenBank/DDBJ whole genome shotgun (WGS) entry which is preliminary data.</text>
</comment>
<evidence type="ECO:0000256" key="1">
    <source>
        <dbReference type="ARBA" id="ARBA00022516"/>
    </source>
</evidence>
<dbReference type="AlphaFoldDB" id="A0A840EHB8"/>
<dbReference type="InterPro" id="IPR007431">
    <property type="entry name" value="ACP_PD"/>
</dbReference>
<dbReference type="RefSeq" id="WP_183475478.1">
    <property type="nucleotide sequence ID" value="NZ_JACIFO010000001.1"/>
</dbReference>
<evidence type="ECO:0000313" key="4">
    <source>
        <dbReference type="EMBL" id="MBB4117819.1"/>
    </source>
</evidence>
<reference evidence="4 5" key="1">
    <citation type="submission" date="2020-08" db="EMBL/GenBank/DDBJ databases">
        <title>Genomic Encyclopedia of Type Strains, Phase IV (KMG-IV): sequencing the most valuable type-strain genomes for metagenomic binning, comparative biology and taxonomic classification.</title>
        <authorList>
            <person name="Goeker M."/>
        </authorList>
    </citation>
    <scope>NUCLEOTIDE SEQUENCE [LARGE SCALE GENOMIC DNA]</scope>
    <source>
        <strain evidence="4 5">DSM 29568</strain>
    </source>
</reference>
<evidence type="ECO:0000256" key="3">
    <source>
        <dbReference type="ARBA" id="ARBA00023098"/>
    </source>
</evidence>
<evidence type="ECO:0000313" key="5">
    <source>
        <dbReference type="Proteomes" id="UP000553034"/>
    </source>
</evidence>
<organism evidence="4 5">
    <name type="scientific">Mesonia hippocampi</name>
    <dbReference type="NCBI Taxonomy" id="1628250"/>
    <lineage>
        <taxon>Bacteria</taxon>
        <taxon>Pseudomonadati</taxon>
        <taxon>Bacteroidota</taxon>
        <taxon>Flavobacteriia</taxon>
        <taxon>Flavobacteriales</taxon>
        <taxon>Flavobacteriaceae</taxon>
        <taxon>Mesonia</taxon>
    </lineage>
</organism>
<accession>A0A840EHB8</accession>
<dbReference type="PIRSF" id="PIRSF011489">
    <property type="entry name" value="DUF479"/>
    <property type="match status" value="1"/>
</dbReference>